<dbReference type="Pfam" id="PF04145">
    <property type="entry name" value="Ctr"/>
    <property type="match status" value="2"/>
</dbReference>
<comment type="similarity">
    <text evidence="4">Belongs to the copper transporter (Ctr) (TC 1.A.56) family. SLC31A subfamily.</text>
</comment>
<evidence type="ECO:0000256" key="2">
    <source>
        <dbReference type="ARBA" id="ARBA00022989"/>
    </source>
</evidence>
<evidence type="ECO:0000256" key="4">
    <source>
        <dbReference type="RuleBase" id="RU367022"/>
    </source>
</evidence>
<dbReference type="InterPro" id="IPR007274">
    <property type="entry name" value="Cop_transporter"/>
</dbReference>
<reference evidence="5 6" key="1">
    <citation type="submission" date="2023-03" db="EMBL/GenBank/DDBJ databases">
        <title>Genome insight into feeding habits of ladybird beetles.</title>
        <authorList>
            <person name="Li H.-S."/>
            <person name="Huang Y.-H."/>
            <person name="Pang H."/>
        </authorList>
    </citation>
    <scope>NUCLEOTIDE SEQUENCE [LARGE SCALE GENOMIC DNA]</scope>
    <source>
        <strain evidence="5">SYSU_2023b</strain>
        <tissue evidence="5">Whole body</tissue>
    </source>
</reference>
<dbReference type="EMBL" id="JARQZJ010000044">
    <property type="protein sequence ID" value="KAK9877841.1"/>
    <property type="molecule type" value="Genomic_DNA"/>
</dbReference>
<evidence type="ECO:0000256" key="3">
    <source>
        <dbReference type="ARBA" id="ARBA00023136"/>
    </source>
</evidence>
<keyword evidence="1 4" id="KW-0812">Transmembrane</keyword>
<dbReference type="PANTHER" id="PTHR12483:SF115">
    <property type="entry name" value="COPPER TRANSPORT PROTEIN"/>
    <property type="match status" value="1"/>
</dbReference>
<keyword evidence="4" id="KW-0813">Transport</keyword>
<keyword evidence="4" id="KW-0406">Ion transport</keyword>
<keyword evidence="4" id="KW-0186">Copper</keyword>
<evidence type="ECO:0000256" key="1">
    <source>
        <dbReference type="ARBA" id="ARBA00022692"/>
    </source>
</evidence>
<keyword evidence="2 4" id="KW-1133">Transmembrane helix</keyword>
<accession>A0AAW1U201</accession>
<dbReference type="PANTHER" id="PTHR12483">
    <property type="entry name" value="SOLUTE CARRIER FAMILY 31 COPPER TRANSPORTERS"/>
    <property type="match status" value="1"/>
</dbReference>
<feature type="transmembrane region" description="Helical" evidence="4">
    <location>
        <begin position="41"/>
        <end position="61"/>
    </location>
</feature>
<comment type="caution">
    <text evidence="5">The sequence shown here is derived from an EMBL/GenBank/DDBJ whole genome shotgun (WGS) entry which is preliminary data.</text>
</comment>
<name>A0AAW1U201_9CUCU</name>
<evidence type="ECO:0000313" key="5">
    <source>
        <dbReference type="EMBL" id="KAK9877841.1"/>
    </source>
</evidence>
<comment type="subcellular location">
    <subcellularLocation>
        <location evidence="4">Membrane</location>
        <topology evidence="4">Multi-pass membrane protein</topology>
    </subcellularLocation>
</comment>
<dbReference type="Proteomes" id="UP001431783">
    <property type="component" value="Unassembled WGS sequence"/>
</dbReference>
<keyword evidence="3 4" id="KW-0472">Membrane</keyword>
<gene>
    <name evidence="5" type="ORF">WA026_020073</name>
</gene>
<proteinExistence type="inferred from homology"/>
<sequence length="146" mass="16705">MAMYEGLDMDMGNKSHGGMVMTFHFGYHEKVLIDQWHITNVAGLIGSMVVLMVIAIIYEVLKYVREHLSRHNGRGSRATQSTIWSKMHCMQTLLHLIQLTLSYLLMLIFMTYNAWLCIAVVLGSTIGYFLVGWKRTGFVDSTEHCQ</sequence>
<protein>
    <recommendedName>
        <fullName evidence="4">Copper transport protein</fullName>
    </recommendedName>
</protein>
<keyword evidence="6" id="KW-1185">Reference proteome</keyword>
<feature type="transmembrane region" description="Helical" evidence="4">
    <location>
        <begin position="82"/>
        <end position="106"/>
    </location>
</feature>
<evidence type="ECO:0000313" key="6">
    <source>
        <dbReference type="Proteomes" id="UP001431783"/>
    </source>
</evidence>
<feature type="transmembrane region" description="Helical" evidence="4">
    <location>
        <begin position="112"/>
        <end position="131"/>
    </location>
</feature>
<keyword evidence="4" id="KW-0187">Copper transport</keyword>
<dbReference type="GO" id="GO:0016020">
    <property type="term" value="C:membrane"/>
    <property type="evidence" value="ECO:0007669"/>
    <property type="project" value="UniProtKB-SubCell"/>
</dbReference>
<dbReference type="GO" id="GO:0005375">
    <property type="term" value="F:copper ion transmembrane transporter activity"/>
    <property type="evidence" value="ECO:0007669"/>
    <property type="project" value="UniProtKB-UniRule"/>
</dbReference>
<organism evidence="5 6">
    <name type="scientific">Henosepilachna vigintioctopunctata</name>
    <dbReference type="NCBI Taxonomy" id="420089"/>
    <lineage>
        <taxon>Eukaryota</taxon>
        <taxon>Metazoa</taxon>
        <taxon>Ecdysozoa</taxon>
        <taxon>Arthropoda</taxon>
        <taxon>Hexapoda</taxon>
        <taxon>Insecta</taxon>
        <taxon>Pterygota</taxon>
        <taxon>Neoptera</taxon>
        <taxon>Endopterygota</taxon>
        <taxon>Coleoptera</taxon>
        <taxon>Polyphaga</taxon>
        <taxon>Cucujiformia</taxon>
        <taxon>Coccinelloidea</taxon>
        <taxon>Coccinellidae</taxon>
        <taxon>Epilachninae</taxon>
        <taxon>Epilachnini</taxon>
        <taxon>Henosepilachna</taxon>
    </lineage>
</organism>
<dbReference type="AlphaFoldDB" id="A0AAW1U201"/>